<proteinExistence type="predicted"/>
<dbReference type="RefSeq" id="WP_180141103.1">
    <property type="nucleotide sequence ID" value="NZ_CAADHO010000004.1"/>
</dbReference>
<feature type="transmembrane region" description="Helical" evidence="1">
    <location>
        <begin position="140"/>
        <end position="164"/>
    </location>
</feature>
<dbReference type="PANTHER" id="PTHR40089:SF1">
    <property type="entry name" value="ETHANOLAMINE PERMEASE EUTH-RELATED"/>
    <property type="match status" value="1"/>
</dbReference>
<reference evidence="2 3" key="1">
    <citation type="submission" date="2019-03" db="EMBL/GenBank/DDBJ databases">
        <authorList>
            <person name="Nijsse B."/>
        </authorList>
    </citation>
    <scope>NUCLEOTIDE SEQUENCE [LARGE SCALE GENOMIC DNA]</scope>
    <source>
        <strain evidence="2">Desulfoluna butyratoxydans MSL71</strain>
    </source>
</reference>
<feature type="transmembrane region" description="Helical" evidence="1">
    <location>
        <begin position="105"/>
        <end position="128"/>
    </location>
</feature>
<dbReference type="GO" id="GO:0034228">
    <property type="term" value="F:ethanolamine transmembrane transporter activity"/>
    <property type="evidence" value="ECO:0007669"/>
    <property type="project" value="InterPro"/>
</dbReference>
<organism evidence="2 3">
    <name type="scientific">Desulfoluna butyratoxydans</name>
    <dbReference type="NCBI Taxonomy" id="231438"/>
    <lineage>
        <taxon>Bacteria</taxon>
        <taxon>Pseudomonadati</taxon>
        <taxon>Thermodesulfobacteriota</taxon>
        <taxon>Desulfobacteria</taxon>
        <taxon>Desulfobacterales</taxon>
        <taxon>Desulfolunaceae</taxon>
        <taxon>Desulfoluna</taxon>
    </lineage>
</organism>
<feature type="transmembrane region" description="Helical" evidence="1">
    <location>
        <begin position="184"/>
        <end position="207"/>
    </location>
</feature>
<keyword evidence="1" id="KW-0472">Membrane</keyword>
<feature type="transmembrane region" description="Helical" evidence="1">
    <location>
        <begin position="7"/>
        <end position="24"/>
    </location>
</feature>
<dbReference type="EMBL" id="CAADHO010000004">
    <property type="protein sequence ID" value="VFQ45012.1"/>
    <property type="molecule type" value="Genomic_DNA"/>
</dbReference>
<name>A0A4U8YT32_9BACT</name>
<gene>
    <name evidence="2" type="ORF">MSL71_26690</name>
</gene>
<dbReference type="Pfam" id="PF04346">
    <property type="entry name" value="EutH"/>
    <property type="match status" value="1"/>
</dbReference>
<dbReference type="GO" id="GO:0005886">
    <property type="term" value="C:plasma membrane"/>
    <property type="evidence" value="ECO:0007669"/>
    <property type="project" value="TreeGrafter"/>
</dbReference>
<dbReference type="NCBIfam" id="NF011668">
    <property type="entry name" value="PRK15086.1-4"/>
    <property type="match status" value="1"/>
</dbReference>
<keyword evidence="3" id="KW-1185">Reference proteome</keyword>
<dbReference type="PANTHER" id="PTHR40089">
    <property type="entry name" value="ETHANOLAMINE UTILIZATION PROTEIN EUTH"/>
    <property type="match status" value="1"/>
</dbReference>
<feature type="transmembrane region" description="Helical" evidence="1">
    <location>
        <begin position="70"/>
        <end position="93"/>
    </location>
</feature>
<keyword evidence="1" id="KW-0812">Transmembrane</keyword>
<dbReference type="PIRSF" id="PIRSF019466">
    <property type="entry name" value="EutH"/>
    <property type="match status" value="1"/>
</dbReference>
<protein>
    <submittedName>
        <fullName evidence="2">Ethanolamine utilisation protein euth</fullName>
    </submittedName>
</protein>
<evidence type="ECO:0000313" key="3">
    <source>
        <dbReference type="Proteomes" id="UP000507962"/>
    </source>
</evidence>
<accession>A0A4U8YT32</accession>
<dbReference type="AlphaFoldDB" id="A0A4U8YT32"/>
<keyword evidence="1" id="KW-1133">Transmembrane helix</keyword>
<feature type="transmembrane region" description="Helical" evidence="1">
    <location>
        <begin position="363"/>
        <end position="385"/>
    </location>
</feature>
<feature type="transmembrane region" description="Helical" evidence="1">
    <location>
        <begin position="309"/>
        <end position="327"/>
    </location>
</feature>
<sequence length="411" mass="43482">MGNIGQFIIYIIMICAVLGAFSYIKDDESPLGQEFLEGLHSIGPIFIPTAGILAASPYLSAFVKSVCGPMFGAIGADPAIAATTIIAVDMGGYQLADVLALSREGWIMAMVVGYMSGATIVFSIPVGLTMLDKKDHKYMALGVMAGLLSIPIGVFISCSMLSISDMMVRGMISVNAESAFALGLTFKMIFLNLMPLTIFCVTLAIGLKMVPNTMIKGFLFFGRSMNIALTLVLVFSIVEYFTGFFASVFGSWGFDPIIADEADNFRALEVAGFIGIMLCGAFPMVYLIKKYAAGPMDKIGRMVGLESEGAAGILAAAANILAMFRLIADMRPKDKVLCVAFSVCAAFTFGDHLSFTANFQPNLILPVMAGKLLGGASGFGLAYLLSVPAALALEKEEQENGVASEEVCAAA</sequence>
<feature type="transmembrane region" description="Helical" evidence="1">
    <location>
        <begin position="44"/>
        <end position="63"/>
    </location>
</feature>
<evidence type="ECO:0000256" key="1">
    <source>
        <dbReference type="SAM" id="Phobius"/>
    </source>
</evidence>
<feature type="transmembrane region" description="Helical" evidence="1">
    <location>
        <begin position="270"/>
        <end position="288"/>
    </location>
</feature>
<feature type="transmembrane region" description="Helical" evidence="1">
    <location>
        <begin position="227"/>
        <end position="250"/>
    </location>
</feature>
<dbReference type="Proteomes" id="UP000507962">
    <property type="component" value="Unassembled WGS sequence"/>
</dbReference>
<dbReference type="InterPro" id="IPR007441">
    <property type="entry name" value="EutH"/>
</dbReference>
<evidence type="ECO:0000313" key="2">
    <source>
        <dbReference type="EMBL" id="VFQ45012.1"/>
    </source>
</evidence>